<dbReference type="OrthoDB" id="5429634at2759"/>
<evidence type="ECO:0008006" key="5">
    <source>
        <dbReference type="Google" id="ProtNLM"/>
    </source>
</evidence>
<reference evidence="3" key="1">
    <citation type="journal article" date="2020" name="Stud. Mycol.">
        <title>101 Dothideomycetes genomes: a test case for predicting lifestyles and emergence of pathogens.</title>
        <authorList>
            <person name="Haridas S."/>
            <person name="Albert R."/>
            <person name="Binder M."/>
            <person name="Bloem J."/>
            <person name="Labutti K."/>
            <person name="Salamov A."/>
            <person name="Andreopoulos B."/>
            <person name="Baker S."/>
            <person name="Barry K."/>
            <person name="Bills G."/>
            <person name="Bluhm B."/>
            <person name="Cannon C."/>
            <person name="Castanera R."/>
            <person name="Culley D."/>
            <person name="Daum C."/>
            <person name="Ezra D."/>
            <person name="Gonzalez J."/>
            <person name="Henrissat B."/>
            <person name="Kuo A."/>
            <person name="Liang C."/>
            <person name="Lipzen A."/>
            <person name="Lutzoni F."/>
            <person name="Magnuson J."/>
            <person name="Mondo S."/>
            <person name="Nolan M."/>
            <person name="Ohm R."/>
            <person name="Pangilinan J."/>
            <person name="Park H.-J."/>
            <person name="Ramirez L."/>
            <person name="Alfaro M."/>
            <person name="Sun H."/>
            <person name="Tritt A."/>
            <person name="Yoshinaga Y."/>
            <person name="Zwiers L.-H."/>
            <person name="Turgeon B."/>
            <person name="Goodwin S."/>
            <person name="Spatafora J."/>
            <person name="Crous P."/>
            <person name="Grigoriev I."/>
        </authorList>
    </citation>
    <scope>NUCLEOTIDE SEQUENCE</scope>
    <source>
        <strain evidence="3">CBS 107.79</strain>
    </source>
</reference>
<evidence type="ECO:0000256" key="1">
    <source>
        <dbReference type="SAM" id="Phobius"/>
    </source>
</evidence>
<evidence type="ECO:0000313" key="3">
    <source>
        <dbReference type="EMBL" id="KAF1974111.1"/>
    </source>
</evidence>
<feature type="chain" id="PRO_5025656444" description="CSC1/OSCA1-like N-terminal transmembrane domain-containing protein" evidence="2">
    <location>
        <begin position="22"/>
        <end position="247"/>
    </location>
</feature>
<accession>A0A6A5VAD4</accession>
<keyword evidence="2" id="KW-0732">Signal</keyword>
<organism evidence="3 4">
    <name type="scientific">Bimuria novae-zelandiae CBS 107.79</name>
    <dbReference type="NCBI Taxonomy" id="1447943"/>
    <lineage>
        <taxon>Eukaryota</taxon>
        <taxon>Fungi</taxon>
        <taxon>Dikarya</taxon>
        <taxon>Ascomycota</taxon>
        <taxon>Pezizomycotina</taxon>
        <taxon>Dothideomycetes</taxon>
        <taxon>Pleosporomycetidae</taxon>
        <taxon>Pleosporales</taxon>
        <taxon>Massarineae</taxon>
        <taxon>Didymosphaeriaceae</taxon>
        <taxon>Bimuria</taxon>
    </lineage>
</organism>
<sequence length="247" mass="27261">MILRFCLILSANVLAPLLSFAGGIDSNKSWGTASDDIIPFGFGILSNAWLVNLPQLVLSLCYLALNTICTSIASAQEWNNLGKTRKGLRVTRPEASQRSTYFLQLPYKWATPLLLTSGILHWLLSQSFFLVRIDVLDRKGAIVEESSQSACGYSRLSLLIFFVVAFLLVCAIGLIATRSLEQKVPFAASCSLVISAACHPPKQEIDTHLKEVKWGVVEEQTEQGYAHCSITALPTIKQKLVEGRVYR</sequence>
<feature type="transmembrane region" description="Helical" evidence="1">
    <location>
        <begin position="113"/>
        <end position="133"/>
    </location>
</feature>
<proteinExistence type="predicted"/>
<keyword evidence="1" id="KW-0812">Transmembrane</keyword>
<protein>
    <recommendedName>
        <fullName evidence="5">CSC1/OSCA1-like N-terminal transmembrane domain-containing protein</fullName>
    </recommendedName>
</protein>
<dbReference type="PANTHER" id="PTHR35395">
    <property type="entry name" value="DUF6536 DOMAIN-CONTAINING PROTEIN"/>
    <property type="match status" value="1"/>
</dbReference>
<dbReference type="PANTHER" id="PTHR35395:SF1">
    <property type="entry name" value="DUF6536 DOMAIN-CONTAINING PROTEIN"/>
    <property type="match status" value="1"/>
</dbReference>
<keyword evidence="4" id="KW-1185">Reference proteome</keyword>
<dbReference type="AlphaFoldDB" id="A0A6A5VAD4"/>
<keyword evidence="1" id="KW-1133">Transmembrane helix</keyword>
<dbReference type="EMBL" id="ML976676">
    <property type="protein sequence ID" value="KAF1974111.1"/>
    <property type="molecule type" value="Genomic_DNA"/>
</dbReference>
<name>A0A6A5VAD4_9PLEO</name>
<feature type="transmembrane region" description="Helical" evidence="1">
    <location>
        <begin position="153"/>
        <end position="176"/>
    </location>
</feature>
<evidence type="ECO:0000256" key="2">
    <source>
        <dbReference type="SAM" id="SignalP"/>
    </source>
</evidence>
<feature type="signal peptide" evidence="2">
    <location>
        <begin position="1"/>
        <end position="21"/>
    </location>
</feature>
<evidence type="ECO:0000313" key="4">
    <source>
        <dbReference type="Proteomes" id="UP000800036"/>
    </source>
</evidence>
<gene>
    <name evidence="3" type="ORF">BU23DRAFT_462453</name>
</gene>
<dbReference type="Proteomes" id="UP000800036">
    <property type="component" value="Unassembled WGS sequence"/>
</dbReference>
<keyword evidence="1" id="KW-0472">Membrane</keyword>